<sequence length="69" mass="7793">MNVKSLQDTTALSAQVNGLIGGMNRERMELSRVPCDFSFGTLENCVWPGEHMLLPFVFCLVSMFFIESF</sequence>
<dbReference type="Proteomes" id="UP001054252">
    <property type="component" value="Unassembled WGS sequence"/>
</dbReference>
<dbReference type="AlphaFoldDB" id="A0AAV5K2R7"/>
<reference evidence="1 2" key="1">
    <citation type="journal article" date="2021" name="Commun. Biol.">
        <title>The genome of Shorea leprosula (Dipterocarpaceae) highlights the ecological relevance of drought in aseasonal tropical rainforests.</title>
        <authorList>
            <person name="Ng K.K.S."/>
            <person name="Kobayashi M.J."/>
            <person name="Fawcett J.A."/>
            <person name="Hatakeyama M."/>
            <person name="Paape T."/>
            <person name="Ng C.H."/>
            <person name="Ang C.C."/>
            <person name="Tnah L.H."/>
            <person name="Lee C.T."/>
            <person name="Nishiyama T."/>
            <person name="Sese J."/>
            <person name="O'Brien M.J."/>
            <person name="Copetti D."/>
            <person name="Mohd Noor M.I."/>
            <person name="Ong R.C."/>
            <person name="Putra M."/>
            <person name="Sireger I.Z."/>
            <person name="Indrioko S."/>
            <person name="Kosugi Y."/>
            <person name="Izuno A."/>
            <person name="Isagi Y."/>
            <person name="Lee S.L."/>
            <person name="Shimizu K.K."/>
        </authorList>
    </citation>
    <scope>NUCLEOTIDE SEQUENCE [LARGE SCALE GENOMIC DNA]</scope>
    <source>
        <strain evidence="1">214</strain>
    </source>
</reference>
<evidence type="ECO:0000313" key="1">
    <source>
        <dbReference type="EMBL" id="GKV18152.1"/>
    </source>
</evidence>
<evidence type="ECO:0000313" key="2">
    <source>
        <dbReference type="Proteomes" id="UP001054252"/>
    </source>
</evidence>
<comment type="caution">
    <text evidence="1">The sequence shown here is derived from an EMBL/GenBank/DDBJ whole genome shotgun (WGS) entry which is preliminary data.</text>
</comment>
<gene>
    <name evidence="1" type="ORF">SLEP1_g28575</name>
</gene>
<accession>A0AAV5K2R7</accession>
<dbReference type="EMBL" id="BPVZ01000049">
    <property type="protein sequence ID" value="GKV18152.1"/>
    <property type="molecule type" value="Genomic_DNA"/>
</dbReference>
<protein>
    <submittedName>
        <fullName evidence="1">Uncharacterized protein</fullName>
    </submittedName>
</protein>
<keyword evidence="2" id="KW-1185">Reference proteome</keyword>
<name>A0AAV5K2R7_9ROSI</name>
<proteinExistence type="predicted"/>
<organism evidence="1 2">
    <name type="scientific">Rubroshorea leprosula</name>
    <dbReference type="NCBI Taxonomy" id="152421"/>
    <lineage>
        <taxon>Eukaryota</taxon>
        <taxon>Viridiplantae</taxon>
        <taxon>Streptophyta</taxon>
        <taxon>Embryophyta</taxon>
        <taxon>Tracheophyta</taxon>
        <taxon>Spermatophyta</taxon>
        <taxon>Magnoliopsida</taxon>
        <taxon>eudicotyledons</taxon>
        <taxon>Gunneridae</taxon>
        <taxon>Pentapetalae</taxon>
        <taxon>rosids</taxon>
        <taxon>malvids</taxon>
        <taxon>Malvales</taxon>
        <taxon>Dipterocarpaceae</taxon>
        <taxon>Rubroshorea</taxon>
    </lineage>
</organism>